<evidence type="ECO:0000313" key="3">
    <source>
        <dbReference type="Proteomes" id="UP001337723"/>
    </source>
</evidence>
<dbReference type="KEGG" id="rmai:MACH21_34000"/>
<evidence type="ECO:0000259" key="1">
    <source>
        <dbReference type="Pfam" id="PF10135"/>
    </source>
</evidence>
<accession>A0AA48KLT2</accession>
<protein>
    <recommendedName>
        <fullName evidence="1">Flagellar protein FlgJ N-terminal domain-containing protein</fullName>
    </recommendedName>
</protein>
<proteinExistence type="predicted"/>
<sequence length="77" mass="8079">MRRAAQALEASFLAEMLKQAGFGESRDSFGGGVGEAQFASFLRAEHARALAESGGIGLAEQLFRSLVARAGPVERAP</sequence>
<dbReference type="EMBL" id="AP027266">
    <property type="protein sequence ID" value="BDW87223.1"/>
    <property type="molecule type" value="Genomic_DNA"/>
</dbReference>
<keyword evidence="3" id="KW-1185">Reference proteome</keyword>
<organism evidence="2 3">
    <name type="scientific">Roseicyclus marinus</name>
    <dbReference type="NCBI Taxonomy" id="2161673"/>
    <lineage>
        <taxon>Bacteria</taxon>
        <taxon>Pseudomonadati</taxon>
        <taxon>Pseudomonadota</taxon>
        <taxon>Alphaproteobacteria</taxon>
        <taxon>Rhodobacterales</taxon>
        <taxon>Roseobacteraceae</taxon>
        <taxon>Roseicyclus</taxon>
    </lineage>
</organism>
<reference evidence="2 3" key="1">
    <citation type="submission" date="2023-01" db="EMBL/GenBank/DDBJ databases">
        <title>Complete genome sequence of Roseicyclus marinus strain Dej080120_10.</title>
        <authorList>
            <person name="Ueki S."/>
            <person name="Maruyama F."/>
        </authorList>
    </citation>
    <scope>NUCLEOTIDE SEQUENCE [LARGE SCALE GENOMIC DNA]</scope>
    <source>
        <strain evidence="2 3">Dej080120_10</strain>
    </source>
</reference>
<dbReference type="Proteomes" id="UP001337723">
    <property type="component" value="Chromosome"/>
</dbReference>
<dbReference type="AlphaFoldDB" id="A0AA48KLT2"/>
<feature type="domain" description="Flagellar protein FlgJ N-terminal" evidence="1">
    <location>
        <begin position="25"/>
        <end position="64"/>
    </location>
</feature>
<dbReference type="InterPro" id="IPR019301">
    <property type="entry name" value="Flagellar_prot_FlgJ_N"/>
</dbReference>
<evidence type="ECO:0000313" key="2">
    <source>
        <dbReference type="EMBL" id="BDW87223.1"/>
    </source>
</evidence>
<name>A0AA48KLT2_9RHOB</name>
<dbReference type="Pfam" id="PF10135">
    <property type="entry name" value="Rod-binding"/>
    <property type="match status" value="1"/>
</dbReference>
<gene>
    <name evidence="2" type="ORF">MACH21_34000</name>
</gene>